<name>A0ABU8W6H9_9BURK</name>
<dbReference type="InterPro" id="IPR036250">
    <property type="entry name" value="AcylCo_DH-like_C"/>
</dbReference>
<evidence type="ECO:0000259" key="6">
    <source>
        <dbReference type="Pfam" id="PF02770"/>
    </source>
</evidence>
<dbReference type="PANTHER" id="PTHR43884">
    <property type="entry name" value="ACYL-COA DEHYDROGENASE"/>
    <property type="match status" value="1"/>
</dbReference>
<feature type="domain" description="Acyl-CoA oxidase/dehydrogenase middle" evidence="6">
    <location>
        <begin position="121"/>
        <end position="217"/>
    </location>
</feature>
<dbReference type="InterPro" id="IPR009100">
    <property type="entry name" value="AcylCoA_DH/oxidase_NM_dom_sf"/>
</dbReference>
<evidence type="ECO:0000313" key="8">
    <source>
        <dbReference type="EMBL" id="MEJ8825508.1"/>
    </source>
</evidence>
<dbReference type="InterPro" id="IPR037069">
    <property type="entry name" value="AcylCoA_DH/ox_N_sf"/>
</dbReference>
<reference evidence="8 9" key="1">
    <citation type="submission" date="2024-03" db="EMBL/GenBank/DDBJ databases">
        <title>Novel species of the genus Variovorax.</title>
        <authorList>
            <person name="Liu Q."/>
            <person name="Xin Y.-H."/>
        </authorList>
    </citation>
    <scope>NUCLEOTIDE SEQUENCE [LARGE SCALE GENOMIC DNA]</scope>
    <source>
        <strain evidence="8 9">KACC 18501</strain>
    </source>
</reference>
<evidence type="ECO:0000259" key="7">
    <source>
        <dbReference type="Pfam" id="PF02771"/>
    </source>
</evidence>
<dbReference type="PANTHER" id="PTHR43884:SF40">
    <property type="entry name" value="ACYL-COA DEHYDROGENASE"/>
    <property type="match status" value="1"/>
</dbReference>
<evidence type="ECO:0000256" key="2">
    <source>
        <dbReference type="ARBA" id="ARBA00009347"/>
    </source>
</evidence>
<dbReference type="SUPFAM" id="SSF56645">
    <property type="entry name" value="Acyl-CoA dehydrogenase NM domain-like"/>
    <property type="match status" value="1"/>
</dbReference>
<accession>A0ABU8W6H9</accession>
<dbReference type="InterPro" id="IPR006091">
    <property type="entry name" value="Acyl-CoA_Oxase/DH_mid-dom"/>
</dbReference>
<dbReference type="InterPro" id="IPR009075">
    <property type="entry name" value="AcylCo_DH/oxidase_C"/>
</dbReference>
<evidence type="ECO:0000313" key="9">
    <source>
        <dbReference type="Proteomes" id="UP001363010"/>
    </source>
</evidence>
<feature type="domain" description="Acyl-CoA dehydrogenase/oxidase C-terminal" evidence="5">
    <location>
        <begin position="230"/>
        <end position="378"/>
    </location>
</feature>
<gene>
    <name evidence="8" type="ORF">WKW80_26375</name>
</gene>
<dbReference type="InterPro" id="IPR013786">
    <property type="entry name" value="AcylCoA_DH/ox_N"/>
</dbReference>
<dbReference type="RefSeq" id="WP_340366539.1">
    <property type="nucleotide sequence ID" value="NZ_JBBKZV010000023.1"/>
</dbReference>
<dbReference type="PROSITE" id="PS00072">
    <property type="entry name" value="ACYL_COA_DH_1"/>
    <property type="match status" value="1"/>
</dbReference>
<organism evidence="8 9">
    <name type="scientific">Variovorax humicola</name>
    <dbReference type="NCBI Taxonomy" id="1769758"/>
    <lineage>
        <taxon>Bacteria</taxon>
        <taxon>Pseudomonadati</taxon>
        <taxon>Pseudomonadota</taxon>
        <taxon>Betaproteobacteria</taxon>
        <taxon>Burkholderiales</taxon>
        <taxon>Comamonadaceae</taxon>
        <taxon>Variovorax</taxon>
    </lineage>
</organism>
<protein>
    <submittedName>
        <fullName evidence="8">Acyl-CoA dehydrogenase family protein</fullName>
    </submittedName>
</protein>
<dbReference type="Gene3D" id="2.40.110.10">
    <property type="entry name" value="Butyryl-CoA Dehydrogenase, subunit A, domain 2"/>
    <property type="match status" value="1"/>
</dbReference>
<comment type="similarity">
    <text evidence="2">Belongs to the acyl-CoA dehydrogenase family.</text>
</comment>
<dbReference type="Proteomes" id="UP001363010">
    <property type="component" value="Unassembled WGS sequence"/>
</dbReference>
<dbReference type="Pfam" id="PF00441">
    <property type="entry name" value="Acyl-CoA_dh_1"/>
    <property type="match status" value="1"/>
</dbReference>
<dbReference type="EMBL" id="JBBKZV010000023">
    <property type="protein sequence ID" value="MEJ8825508.1"/>
    <property type="molecule type" value="Genomic_DNA"/>
</dbReference>
<proteinExistence type="inferred from homology"/>
<dbReference type="Gene3D" id="1.10.540.10">
    <property type="entry name" value="Acyl-CoA dehydrogenase/oxidase, N-terminal domain"/>
    <property type="match status" value="1"/>
</dbReference>
<comment type="cofactor">
    <cofactor evidence="1">
        <name>FAD</name>
        <dbReference type="ChEBI" id="CHEBI:57692"/>
    </cofactor>
</comment>
<evidence type="ECO:0000256" key="1">
    <source>
        <dbReference type="ARBA" id="ARBA00001974"/>
    </source>
</evidence>
<comment type="caution">
    <text evidence="8">The sequence shown here is derived from an EMBL/GenBank/DDBJ whole genome shotgun (WGS) entry which is preliminary data.</text>
</comment>
<keyword evidence="3" id="KW-0285">Flavoprotein</keyword>
<dbReference type="InterPro" id="IPR006089">
    <property type="entry name" value="Acyl-CoA_DH_CS"/>
</dbReference>
<evidence type="ECO:0000259" key="5">
    <source>
        <dbReference type="Pfam" id="PF00441"/>
    </source>
</evidence>
<evidence type="ECO:0000256" key="3">
    <source>
        <dbReference type="ARBA" id="ARBA00022630"/>
    </source>
</evidence>
<dbReference type="PROSITE" id="PS00073">
    <property type="entry name" value="ACYL_COA_DH_2"/>
    <property type="match status" value="1"/>
</dbReference>
<keyword evidence="4" id="KW-0274">FAD</keyword>
<dbReference type="InterPro" id="IPR046373">
    <property type="entry name" value="Acyl-CoA_Oxase/DH_mid-dom_sf"/>
</dbReference>
<dbReference type="SUPFAM" id="SSF47203">
    <property type="entry name" value="Acyl-CoA dehydrogenase C-terminal domain-like"/>
    <property type="match status" value="1"/>
</dbReference>
<dbReference type="Pfam" id="PF02770">
    <property type="entry name" value="Acyl-CoA_dh_M"/>
    <property type="match status" value="1"/>
</dbReference>
<sequence>MIRNAQQFQSMLAEVRRFVRTECMPIEQQVDRTDEIPEALVQRMREVGLFGHSIPEAYGGAGLTSEELSLVNIEVSQVATVFRARFGGNAGIASESLVVDGTPEQKAKYLPRMASGEVTGCFALTEPDAGSDATAQKTVAVRDGDHFIITGLKCFITNAPIADLFTVFARTDMNAKGAAGISAFLVERGLPGLGTPAAYRKMGQHGSPVGEVVLDNCRVPASAIVGGVEGQGFKTAMKTLNKQRINLAGLCIGPAIRLVDEMVARARTRKQFGQPIADFQLVQQMIAESNVEVHAARALLLETARKRDEGIDVTMEASMCKLFASEMCGRVADRAVQVFGGGGYIADNVAERFYRDVRLFRLYEGTSQIHLVNIAKRTMAMAAREA</sequence>
<dbReference type="Pfam" id="PF02771">
    <property type="entry name" value="Acyl-CoA_dh_N"/>
    <property type="match status" value="1"/>
</dbReference>
<keyword evidence="9" id="KW-1185">Reference proteome</keyword>
<feature type="domain" description="Acyl-CoA dehydrogenase/oxidase N-terminal" evidence="7">
    <location>
        <begin position="9"/>
        <end position="117"/>
    </location>
</feature>
<dbReference type="PIRSF" id="PIRSF016578">
    <property type="entry name" value="HsaA"/>
    <property type="match status" value="1"/>
</dbReference>
<dbReference type="Gene3D" id="1.20.140.10">
    <property type="entry name" value="Butyryl-CoA Dehydrogenase, subunit A, domain 3"/>
    <property type="match status" value="1"/>
</dbReference>
<evidence type="ECO:0000256" key="4">
    <source>
        <dbReference type="ARBA" id="ARBA00022827"/>
    </source>
</evidence>